<organism evidence="11 12">
    <name type="scientific">Massilia eurypsychrophila</name>
    <dbReference type="NCBI Taxonomy" id="1485217"/>
    <lineage>
        <taxon>Bacteria</taxon>
        <taxon>Pseudomonadati</taxon>
        <taxon>Pseudomonadota</taxon>
        <taxon>Betaproteobacteria</taxon>
        <taxon>Burkholderiales</taxon>
        <taxon>Oxalobacteraceae</taxon>
        <taxon>Telluria group</taxon>
        <taxon>Massilia</taxon>
    </lineage>
</organism>
<dbReference type="InterPro" id="IPR049278">
    <property type="entry name" value="MS_channel_C"/>
</dbReference>
<feature type="transmembrane region" description="Helical" evidence="7">
    <location>
        <begin position="155"/>
        <end position="174"/>
    </location>
</feature>
<keyword evidence="4 7" id="KW-0812">Transmembrane</keyword>
<dbReference type="SUPFAM" id="SSF50182">
    <property type="entry name" value="Sm-like ribonucleoproteins"/>
    <property type="match status" value="1"/>
</dbReference>
<reference evidence="11 12" key="1">
    <citation type="submission" date="2017-10" db="EMBL/GenBank/DDBJ databases">
        <title>Massilia psychrophilum sp. nov., a novel purple-pigmented bacterium isolated from Tianshan glacier, Xinjiang Municipality, China.</title>
        <authorList>
            <person name="Wang H."/>
        </authorList>
    </citation>
    <scope>NUCLEOTIDE SEQUENCE [LARGE SCALE GENOMIC DNA]</scope>
    <source>
        <strain evidence="11 12">JCM 30074</strain>
    </source>
</reference>
<dbReference type="Gene3D" id="1.10.287.1260">
    <property type="match status" value="1"/>
</dbReference>
<evidence type="ECO:0000256" key="4">
    <source>
        <dbReference type="ARBA" id="ARBA00022692"/>
    </source>
</evidence>
<keyword evidence="6 7" id="KW-0472">Membrane</keyword>
<dbReference type="OrthoDB" id="9775207at2"/>
<evidence type="ECO:0000259" key="10">
    <source>
        <dbReference type="Pfam" id="PF21088"/>
    </source>
</evidence>
<evidence type="ECO:0000256" key="1">
    <source>
        <dbReference type="ARBA" id="ARBA00004651"/>
    </source>
</evidence>
<evidence type="ECO:0000256" key="2">
    <source>
        <dbReference type="ARBA" id="ARBA00008017"/>
    </source>
</evidence>
<evidence type="ECO:0000256" key="6">
    <source>
        <dbReference type="ARBA" id="ARBA00023136"/>
    </source>
</evidence>
<comment type="subcellular location">
    <subcellularLocation>
        <location evidence="1">Cell membrane</location>
        <topology evidence="1">Multi-pass membrane protein</topology>
    </subcellularLocation>
</comment>
<dbReference type="InterPro" id="IPR010920">
    <property type="entry name" value="LSM_dom_sf"/>
</dbReference>
<name>A0A2G8TG41_9BURK</name>
<dbReference type="GO" id="GO:0005886">
    <property type="term" value="C:plasma membrane"/>
    <property type="evidence" value="ECO:0007669"/>
    <property type="project" value="UniProtKB-SubCell"/>
</dbReference>
<evidence type="ECO:0000259" key="8">
    <source>
        <dbReference type="Pfam" id="PF00924"/>
    </source>
</evidence>
<feature type="domain" description="Mechanosensitive ion channel MscS C-terminal" evidence="9">
    <location>
        <begin position="250"/>
        <end position="334"/>
    </location>
</feature>
<dbReference type="EMBL" id="PDOC01000005">
    <property type="protein sequence ID" value="PIL45012.1"/>
    <property type="molecule type" value="Genomic_DNA"/>
</dbReference>
<evidence type="ECO:0000256" key="3">
    <source>
        <dbReference type="ARBA" id="ARBA00022475"/>
    </source>
</evidence>
<dbReference type="GO" id="GO:0008381">
    <property type="term" value="F:mechanosensitive monoatomic ion channel activity"/>
    <property type="evidence" value="ECO:0007669"/>
    <property type="project" value="UniProtKB-ARBA"/>
</dbReference>
<dbReference type="InterPro" id="IPR006685">
    <property type="entry name" value="MscS_channel_2nd"/>
</dbReference>
<dbReference type="SUPFAM" id="SSF82689">
    <property type="entry name" value="Mechanosensitive channel protein MscS (YggB), C-terminal domain"/>
    <property type="match status" value="1"/>
</dbReference>
<feature type="domain" description="Mechanosensitive ion channel transmembrane helices 2/3" evidence="10">
    <location>
        <begin position="137"/>
        <end position="175"/>
    </location>
</feature>
<keyword evidence="3" id="KW-1003">Cell membrane</keyword>
<protein>
    <submittedName>
        <fullName evidence="11">Mechanosensitive ion channel protein MscS</fullName>
    </submittedName>
</protein>
<dbReference type="Gene3D" id="2.30.30.60">
    <property type="match status" value="1"/>
</dbReference>
<evidence type="ECO:0000313" key="11">
    <source>
        <dbReference type="EMBL" id="PIL45012.1"/>
    </source>
</evidence>
<keyword evidence="12" id="KW-1185">Reference proteome</keyword>
<keyword evidence="5 7" id="KW-1133">Transmembrane helix</keyword>
<feature type="transmembrane region" description="Helical" evidence="7">
    <location>
        <begin position="86"/>
        <end position="107"/>
    </location>
</feature>
<evidence type="ECO:0000313" key="12">
    <source>
        <dbReference type="Proteomes" id="UP000230390"/>
    </source>
</evidence>
<feature type="transmembrane region" description="Helical" evidence="7">
    <location>
        <begin position="128"/>
        <end position="149"/>
    </location>
</feature>
<dbReference type="InterPro" id="IPR011014">
    <property type="entry name" value="MscS_channel_TM-2"/>
</dbReference>
<comment type="caution">
    <text evidence="11">The sequence shown here is derived from an EMBL/GenBank/DDBJ whole genome shotgun (WGS) entry which is preliminary data.</text>
</comment>
<evidence type="ECO:0000256" key="5">
    <source>
        <dbReference type="ARBA" id="ARBA00022989"/>
    </source>
</evidence>
<dbReference type="Gene3D" id="3.30.70.100">
    <property type="match status" value="1"/>
</dbReference>
<feature type="domain" description="Mechanosensitive ion channel MscS" evidence="8">
    <location>
        <begin position="176"/>
        <end position="243"/>
    </location>
</feature>
<dbReference type="PANTHER" id="PTHR30566:SF25">
    <property type="entry name" value="INNER MEMBRANE PROTEIN"/>
    <property type="match status" value="1"/>
</dbReference>
<feature type="transmembrane region" description="Helical" evidence="7">
    <location>
        <begin position="52"/>
        <end position="74"/>
    </location>
</feature>
<dbReference type="AlphaFoldDB" id="A0A2G8TG41"/>
<dbReference type="RefSeq" id="WP_099788516.1">
    <property type="nucleotide sequence ID" value="NZ_JBHLYV010000032.1"/>
</dbReference>
<dbReference type="Pfam" id="PF21088">
    <property type="entry name" value="MS_channel_1st"/>
    <property type="match status" value="1"/>
</dbReference>
<dbReference type="PANTHER" id="PTHR30566">
    <property type="entry name" value="YNAI-RELATED MECHANOSENSITIVE ION CHANNEL"/>
    <property type="match status" value="1"/>
</dbReference>
<sequence length="368" mass="39799">MSYTFLGNGAVAWSIALAVMLFTFAIVTAVKKILVRHLSAVAVRTETYLDDVAVSVLASTSPVFIGVVALFAGAQALAFTPRATLFVANGIVVAGLLQVALWCDLGIKEWLFHYRRNRNGNDAASTTSTAALGFVARAITWLLIILMILDNFGVNITTLVASLGIGGIAVALALQNILGDLFSSLSIVLDKPFVIGDFIIVDDVPGTVEFVGLKTTRLRGLGGEQVVFSNSAMLKSRIHNYKRMQTRRIAFQIGVTYQTSPQQLQALPGLIRDIVASQAQATFDRAHFKSFGASSYDFEIVYIVKSADFNIYMDIQQAINLALVNCFARESIEFAYPTQTLYHVGVAPPAVCSQQAPGASLREEQSMS</sequence>
<accession>A0A2G8TG41</accession>
<feature type="transmembrane region" description="Helical" evidence="7">
    <location>
        <begin position="12"/>
        <end position="31"/>
    </location>
</feature>
<evidence type="ECO:0000256" key="7">
    <source>
        <dbReference type="SAM" id="Phobius"/>
    </source>
</evidence>
<proteinExistence type="inferred from homology"/>
<dbReference type="InterPro" id="IPR023408">
    <property type="entry name" value="MscS_beta-dom_sf"/>
</dbReference>
<gene>
    <name evidence="11" type="ORF">CR105_11130</name>
</gene>
<dbReference type="Proteomes" id="UP000230390">
    <property type="component" value="Unassembled WGS sequence"/>
</dbReference>
<dbReference type="Pfam" id="PF21082">
    <property type="entry name" value="MS_channel_3rd"/>
    <property type="match status" value="1"/>
</dbReference>
<evidence type="ECO:0000259" key="9">
    <source>
        <dbReference type="Pfam" id="PF21082"/>
    </source>
</evidence>
<dbReference type="InterPro" id="IPR011066">
    <property type="entry name" value="MscS_channel_C_sf"/>
</dbReference>
<comment type="similarity">
    <text evidence="2">Belongs to the MscS (TC 1.A.23) family.</text>
</comment>
<dbReference type="SUPFAM" id="SSF82861">
    <property type="entry name" value="Mechanosensitive channel protein MscS (YggB), transmembrane region"/>
    <property type="match status" value="1"/>
</dbReference>
<dbReference type="InterPro" id="IPR049142">
    <property type="entry name" value="MS_channel_1st"/>
</dbReference>
<dbReference type="Pfam" id="PF00924">
    <property type="entry name" value="MS_channel_2nd"/>
    <property type="match status" value="1"/>
</dbReference>